<feature type="transmembrane region" description="Helical" evidence="1">
    <location>
        <begin position="154"/>
        <end position="178"/>
    </location>
</feature>
<gene>
    <name evidence="2" type="ordered locus">Rpdx1_1812</name>
</gene>
<feature type="transmembrane region" description="Helical" evidence="1">
    <location>
        <begin position="448"/>
        <end position="468"/>
    </location>
</feature>
<proteinExistence type="predicted"/>
<evidence type="ECO:0000313" key="3">
    <source>
        <dbReference type="Proteomes" id="UP000001402"/>
    </source>
</evidence>
<name>E6VLR4_RHOPX</name>
<keyword evidence="1" id="KW-1133">Transmembrane helix</keyword>
<feature type="transmembrane region" description="Helical" evidence="1">
    <location>
        <begin position="402"/>
        <end position="427"/>
    </location>
</feature>
<dbReference type="EMBL" id="CP002418">
    <property type="protein sequence ID" value="ADU43425.1"/>
    <property type="molecule type" value="Genomic_DNA"/>
</dbReference>
<sequence>MIDLALFIIEHLSLAGLTIVLGLILDYVSTPTLKRQAVDWLKKGTLSIPLQEILSNFLSGFLFRILGKELFSIRFFVRSSALSCLFFLVIVALQFAFQREPLKQFSNLGPSLYLSCLAFTVLLATNFVIDYISNVQTIVFLRMASYKGRPIESIVAFYSDALVTLAIFTFLFPAAILLCAEILLASNTKVKFALVETSPKFTQLIESIVPKPIHGTFSADLNLHAVSFKPLKGEGTKDDDIEAKGQIYVYAKDPEAAISVASQQIVRINKSARILNETPSRIEIEAEAPTPRLTIGLFKALYYESYRRSNITRDGFLDIVSLEPTSLSADSITNQALKQIVDGVMVSARCIDGTWKEIEHRTKNFEVPCESSGVVLDNTIEGHLFTLMRTASSDAIFPITPFFMTSFTACALYYGAILMSFLGIVILRSASKLSKSQYLDFENKPFTILGMAVFPFLLIVIALTQQFLL</sequence>
<organism evidence="2 3">
    <name type="scientific">Rhodopseudomonas palustris (strain DX-1)</name>
    <dbReference type="NCBI Taxonomy" id="652103"/>
    <lineage>
        <taxon>Bacteria</taxon>
        <taxon>Pseudomonadati</taxon>
        <taxon>Pseudomonadota</taxon>
        <taxon>Alphaproteobacteria</taxon>
        <taxon>Hyphomicrobiales</taxon>
        <taxon>Nitrobacteraceae</taxon>
        <taxon>Rhodopseudomonas</taxon>
    </lineage>
</organism>
<feature type="transmembrane region" description="Helical" evidence="1">
    <location>
        <begin position="7"/>
        <end position="25"/>
    </location>
</feature>
<dbReference type="Proteomes" id="UP000001402">
    <property type="component" value="Chromosome"/>
</dbReference>
<evidence type="ECO:0000313" key="2">
    <source>
        <dbReference type="EMBL" id="ADU43425.1"/>
    </source>
</evidence>
<dbReference type="BioCyc" id="RPAL652103:RPDX1_RS08890-MONOMER"/>
<reference evidence="2" key="1">
    <citation type="submission" date="2010-12" db="EMBL/GenBank/DDBJ databases">
        <title>Complete sequence of Rhodopseudomonas palustris DX-1.</title>
        <authorList>
            <consortium name="US DOE Joint Genome Institute"/>
            <person name="Lucas S."/>
            <person name="Copeland A."/>
            <person name="Lapidus A."/>
            <person name="Cheng J.-F."/>
            <person name="Goodwin L."/>
            <person name="Pitluck S."/>
            <person name="Misra M."/>
            <person name="Chertkov O."/>
            <person name="Detter J.C."/>
            <person name="Han C."/>
            <person name="Tapia R."/>
            <person name="Land M."/>
            <person name="Hauser L."/>
            <person name="Kyrpides N."/>
            <person name="Ivanova N."/>
            <person name="Ovchinnikova G."/>
            <person name="Logan B."/>
            <person name="Oda Y."/>
            <person name="Harwood C."/>
            <person name="Woyke T."/>
        </authorList>
    </citation>
    <scope>NUCLEOTIDE SEQUENCE [LARGE SCALE GENOMIC DNA]</scope>
    <source>
        <strain evidence="2">DX-1</strain>
    </source>
</reference>
<protein>
    <submittedName>
        <fullName evidence="2">Uncharacterized protein</fullName>
    </submittedName>
</protein>
<feature type="transmembrane region" description="Helical" evidence="1">
    <location>
        <begin position="112"/>
        <end position="133"/>
    </location>
</feature>
<evidence type="ECO:0000256" key="1">
    <source>
        <dbReference type="SAM" id="Phobius"/>
    </source>
</evidence>
<dbReference type="KEGG" id="rpx:Rpdx1_1812"/>
<keyword evidence="1" id="KW-0472">Membrane</keyword>
<dbReference type="AlphaFoldDB" id="E6VLR4"/>
<feature type="transmembrane region" description="Helical" evidence="1">
    <location>
        <begin position="75"/>
        <end position="97"/>
    </location>
</feature>
<accession>E6VLR4</accession>
<feature type="transmembrane region" description="Helical" evidence="1">
    <location>
        <begin position="45"/>
        <end position="63"/>
    </location>
</feature>
<dbReference type="HOGENOM" id="CLU_582501_0_0_5"/>
<keyword evidence="1" id="KW-0812">Transmembrane</keyword>